<dbReference type="Proteomes" id="UP000316639">
    <property type="component" value="Unassembled WGS sequence"/>
</dbReference>
<dbReference type="RefSeq" id="WP_146358212.1">
    <property type="nucleotide sequence ID" value="NZ_VOBR01000028.1"/>
</dbReference>
<dbReference type="EMBL" id="VOBR01000028">
    <property type="protein sequence ID" value="TWP46940.1"/>
    <property type="molecule type" value="Genomic_DNA"/>
</dbReference>
<name>A0A563EJB0_9PSEU</name>
<reference evidence="2 3" key="1">
    <citation type="submission" date="2019-07" db="EMBL/GenBank/DDBJ databases">
        <title>Lentzea xizangensis sp. nov., isolated from Qinghai-Tibetan Plateau Soils.</title>
        <authorList>
            <person name="Huang J."/>
        </authorList>
    </citation>
    <scope>NUCLEOTIDE SEQUENCE [LARGE SCALE GENOMIC DNA]</scope>
    <source>
        <strain evidence="2 3">FXJ1.1311</strain>
    </source>
</reference>
<dbReference type="InterPro" id="IPR043129">
    <property type="entry name" value="ATPase_NBD"/>
</dbReference>
<dbReference type="SUPFAM" id="SSF53067">
    <property type="entry name" value="Actin-like ATPase domain"/>
    <property type="match status" value="1"/>
</dbReference>
<evidence type="ECO:0000313" key="3">
    <source>
        <dbReference type="Proteomes" id="UP000316639"/>
    </source>
</evidence>
<protein>
    <submittedName>
        <fullName evidence="2">ROK family protein</fullName>
    </submittedName>
</protein>
<dbReference type="PANTHER" id="PTHR18964:SF149">
    <property type="entry name" value="BIFUNCTIONAL UDP-N-ACETYLGLUCOSAMINE 2-EPIMERASE_N-ACETYLMANNOSAMINE KINASE"/>
    <property type="match status" value="1"/>
</dbReference>
<proteinExistence type="inferred from homology"/>
<organism evidence="2 3">
    <name type="scientific">Lentzea tibetensis</name>
    <dbReference type="NCBI Taxonomy" id="2591470"/>
    <lineage>
        <taxon>Bacteria</taxon>
        <taxon>Bacillati</taxon>
        <taxon>Actinomycetota</taxon>
        <taxon>Actinomycetes</taxon>
        <taxon>Pseudonocardiales</taxon>
        <taxon>Pseudonocardiaceae</taxon>
        <taxon>Lentzea</taxon>
    </lineage>
</organism>
<gene>
    <name evidence="2" type="ORF">FKR81_33315</name>
</gene>
<dbReference type="Pfam" id="PF00480">
    <property type="entry name" value="ROK"/>
    <property type="match status" value="1"/>
</dbReference>
<sequence>MAYVGIDVGGTKVALRGEFSGGVTHESSFRWPNTRDVSDDLSALADHLATARAEWPEPITRVGIAMPATIDDSGHVVTWPSRSHWTALNFGALMDQLFPGVLVRHGDDGELAALAEAASADCLDLAYLGVGTGIGGGLVIGGRLAACSATGACEVGHMIIDRYGEPCVCGRRGCLQAVASGPATLNRAARRRGGEVGMAELRAGLRREESWAVSAVDDSCAAIAVATVNLMELLHPAVVVIGGGFAAAVDDFVHRVVEHAAAWTRPGMGTIDIRPAACGGLSSLQGAVLLARLD</sequence>
<dbReference type="OrthoDB" id="9795247at2"/>
<dbReference type="Gene3D" id="3.30.420.40">
    <property type="match status" value="2"/>
</dbReference>
<dbReference type="AlphaFoldDB" id="A0A563EJB0"/>
<dbReference type="PANTHER" id="PTHR18964">
    <property type="entry name" value="ROK (REPRESSOR, ORF, KINASE) FAMILY"/>
    <property type="match status" value="1"/>
</dbReference>
<evidence type="ECO:0000256" key="1">
    <source>
        <dbReference type="ARBA" id="ARBA00006479"/>
    </source>
</evidence>
<dbReference type="InterPro" id="IPR000600">
    <property type="entry name" value="ROK"/>
</dbReference>
<comment type="similarity">
    <text evidence="1">Belongs to the ROK (NagC/XylR) family.</text>
</comment>
<keyword evidence="3" id="KW-1185">Reference proteome</keyword>
<accession>A0A563EJB0</accession>
<comment type="caution">
    <text evidence="2">The sequence shown here is derived from an EMBL/GenBank/DDBJ whole genome shotgun (WGS) entry which is preliminary data.</text>
</comment>
<evidence type="ECO:0000313" key="2">
    <source>
        <dbReference type="EMBL" id="TWP46940.1"/>
    </source>
</evidence>